<dbReference type="RefSeq" id="WP_109708165.1">
    <property type="nucleotide sequence ID" value="NZ_QGDB01000023.1"/>
</dbReference>
<keyword evidence="7" id="KW-1185">Reference proteome</keyword>
<keyword evidence="3" id="KW-0804">Transcription</keyword>
<dbReference type="PANTHER" id="PTHR30136">
    <property type="entry name" value="HELIX-TURN-HELIX TRANSCRIPTIONAL REGULATOR, ICLR FAMILY"/>
    <property type="match status" value="1"/>
</dbReference>
<dbReference type="InterPro" id="IPR005471">
    <property type="entry name" value="Tscrpt_reg_IclR_N"/>
</dbReference>
<proteinExistence type="predicted"/>
<dbReference type="EMBL" id="QGDB01000023">
    <property type="protein sequence ID" value="PWL16210.1"/>
    <property type="molecule type" value="Genomic_DNA"/>
</dbReference>
<dbReference type="Pfam" id="PF01614">
    <property type="entry name" value="IclR_C"/>
    <property type="match status" value="1"/>
</dbReference>
<dbReference type="InterPro" id="IPR029016">
    <property type="entry name" value="GAF-like_dom_sf"/>
</dbReference>
<dbReference type="PROSITE" id="PS51078">
    <property type="entry name" value="ICLR_ED"/>
    <property type="match status" value="1"/>
</dbReference>
<dbReference type="SMART" id="SM00346">
    <property type="entry name" value="HTH_ICLR"/>
    <property type="match status" value="1"/>
</dbReference>
<dbReference type="GO" id="GO:0045892">
    <property type="term" value="P:negative regulation of DNA-templated transcription"/>
    <property type="evidence" value="ECO:0007669"/>
    <property type="project" value="TreeGrafter"/>
</dbReference>
<dbReference type="PROSITE" id="PS51077">
    <property type="entry name" value="HTH_ICLR"/>
    <property type="match status" value="1"/>
</dbReference>
<evidence type="ECO:0000313" key="6">
    <source>
        <dbReference type="EMBL" id="PWL16210.1"/>
    </source>
</evidence>
<sequence length="263" mass="28438">MRKRSPSTRNAGAQPGSATALVRGLHILRAFTASDKSLGNQDLLDRTGLPKATVSRLTAVLTALGYLDYDENLGRYSIGAATIALGYGALSTMPIVRVAQPILDELAESTGGSTAIGRREGIDMIYLVNSRAAGPVSLRLNTGSRLPMWCSAMGLSWMAAQNTEERARMLKRLIASEPAQEAIIRQNVEKALEEFRRHGSVTTFGTWYSYINAVGIPLLPRDGSPLMVLTCGGIVDILPREQCEGEVREKVHRAASKIIQTLS</sequence>
<evidence type="ECO:0000259" key="4">
    <source>
        <dbReference type="PROSITE" id="PS51077"/>
    </source>
</evidence>
<reference evidence="6 7" key="1">
    <citation type="submission" date="2018-05" db="EMBL/GenBank/DDBJ databases">
        <title>Comparative genomic sequence analysis between strain HN4 and CCM 8460T (Falsochrobactrum ovis) will provide more evidence to prove that HN4 is a new species of Falsochrobactrum.</title>
        <authorList>
            <person name="Lyu W."/>
            <person name="Sun L."/>
            <person name="Yao L."/>
        </authorList>
    </citation>
    <scope>NUCLEOTIDE SEQUENCE [LARGE SCALE GENOMIC DNA]</scope>
    <source>
        <strain evidence="6 7">HN4</strain>
    </source>
</reference>
<dbReference type="Pfam" id="PF09339">
    <property type="entry name" value="HTH_IclR"/>
    <property type="match status" value="1"/>
</dbReference>
<dbReference type="Gene3D" id="1.10.10.10">
    <property type="entry name" value="Winged helix-like DNA-binding domain superfamily/Winged helix DNA-binding domain"/>
    <property type="match status" value="1"/>
</dbReference>
<dbReference type="InterPro" id="IPR050707">
    <property type="entry name" value="HTH_MetabolicPath_Reg"/>
</dbReference>
<accession>A0A316JLX6</accession>
<evidence type="ECO:0000259" key="5">
    <source>
        <dbReference type="PROSITE" id="PS51078"/>
    </source>
</evidence>
<feature type="domain" description="IclR-ED" evidence="5">
    <location>
        <begin position="81"/>
        <end position="263"/>
    </location>
</feature>
<evidence type="ECO:0000256" key="3">
    <source>
        <dbReference type="ARBA" id="ARBA00023163"/>
    </source>
</evidence>
<gene>
    <name evidence="6" type="ORF">DKP76_18775</name>
</gene>
<evidence type="ECO:0000313" key="7">
    <source>
        <dbReference type="Proteomes" id="UP000245865"/>
    </source>
</evidence>
<dbReference type="SUPFAM" id="SSF46785">
    <property type="entry name" value="Winged helix' DNA-binding domain"/>
    <property type="match status" value="1"/>
</dbReference>
<dbReference type="PANTHER" id="PTHR30136:SF33">
    <property type="entry name" value="TRANSCRIPTIONAL REGULATORY PROTEIN"/>
    <property type="match status" value="1"/>
</dbReference>
<keyword evidence="1" id="KW-0805">Transcription regulation</keyword>
<dbReference type="OrthoDB" id="9807558at2"/>
<protein>
    <submittedName>
        <fullName evidence="6">IclR family transcriptional regulator</fullName>
    </submittedName>
</protein>
<dbReference type="AlphaFoldDB" id="A0A316JLX6"/>
<dbReference type="InterPro" id="IPR036390">
    <property type="entry name" value="WH_DNA-bd_sf"/>
</dbReference>
<dbReference type="SUPFAM" id="SSF55781">
    <property type="entry name" value="GAF domain-like"/>
    <property type="match status" value="1"/>
</dbReference>
<name>A0A316JLX6_9HYPH</name>
<dbReference type="InterPro" id="IPR036388">
    <property type="entry name" value="WH-like_DNA-bd_sf"/>
</dbReference>
<dbReference type="GO" id="GO:0003700">
    <property type="term" value="F:DNA-binding transcription factor activity"/>
    <property type="evidence" value="ECO:0007669"/>
    <property type="project" value="TreeGrafter"/>
</dbReference>
<dbReference type="GO" id="GO:0003677">
    <property type="term" value="F:DNA binding"/>
    <property type="evidence" value="ECO:0007669"/>
    <property type="project" value="UniProtKB-KW"/>
</dbReference>
<dbReference type="Proteomes" id="UP000245865">
    <property type="component" value="Unassembled WGS sequence"/>
</dbReference>
<dbReference type="Gene3D" id="3.30.450.40">
    <property type="match status" value="1"/>
</dbReference>
<evidence type="ECO:0000256" key="1">
    <source>
        <dbReference type="ARBA" id="ARBA00023015"/>
    </source>
</evidence>
<organism evidence="6 7">
    <name type="scientific">Falsochrobactrum shanghaiense</name>
    <dbReference type="NCBI Taxonomy" id="2201899"/>
    <lineage>
        <taxon>Bacteria</taxon>
        <taxon>Pseudomonadati</taxon>
        <taxon>Pseudomonadota</taxon>
        <taxon>Alphaproteobacteria</taxon>
        <taxon>Hyphomicrobiales</taxon>
        <taxon>Brucellaceae</taxon>
        <taxon>Falsochrobactrum</taxon>
    </lineage>
</organism>
<evidence type="ECO:0000256" key="2">
    <source>
        <dbReference type="ARBA" id="ARBA00023125"/>
    </source>
</evidence>
<dbReference type="InterPro" id="IPR014757">
    <property type="entry name" value="Tscrpt_reg_IclR_C"/>
</dbReference>
<feature type="domain" description="HTH iclR-type" evidence="4">
    <location>
        <begin position="18"/>
        <end position="80"/>
    </location>
</feature>
<keyword evidence="2" id="KW-0238">DNA-binding</keyword>
<comment type="caution">
    <text evidence="6">The sequence shown here is derived from an EMBL/GenBank/DDBJ whole genome shotgun (WGS) entry which is preliminary data.</text>
</comment>